<dbReference type="PROSITE" id="PS50985">
    <property type="entry name" value="GRAS"/>
    <property type="match status" value="1"/>
</dbReference>
<evidence type="ECO:0000256" key="2">
    <source>
        <dbReference type="ARBA" id="ARBA00023163"/>
    </source>
</evidence>
<proteinExistence type="inferred from homology"/>
<organism evidence="4 5">
    <name type="scientific">Lithospermum erythrorhizon</name>
    <name type="common">Purple gromwell</name>
    <name type="synonym">Lithospermum officinale var. erythrorhizon</name>
    <dbReference type="NCBI Taxonomy" id="34254"/>
    <lineage>
        <taxon>Eukaryota</taxon>
        <taxon>Viridiplantae</taxon>
        <taxon>Streptophyta</taxon>
        <taxon>Embryophyta</taxon>
        <taxon>Tracheophyta</taxon>
        <taxon>Spermatophyta</taxon>
        <taxon>Magnoliopsida</taxon>
        <taxon>eudicotyledons</taxon>
        <taxon>Gunneridae</taxon>
        <taxon>Pentapetalae</taxon>
        <taxon>asterids</taxon>
        <taxon>lamiids</taxon>
        <taxon>Boraginales</taxon>
        <taxon>Boraginaceae</taxon>
        <taxon>Boraginoideae</taxon>
        <taxon>Lithospermeae</taxon>
        <taxon>Lithospermum</taxon>
    </lineage>
</organism>
<reference evidence="4 5" key="1">
    <citation type="submission" date="2024-01" db="EMBL/GenBank/DDBJ databases">
        <title>The complete chloroplast genome sequence of Lithospermum erythrorhizon: insights into the phylogenetic relationship among Boraginaceae species and the maternal lineages of purple gromwells.</title>
        <authorList>
            <person name="Okada T."/>
            <person name="Watanabe K."/>
        </authorList>
    </citation>
    <scope>NUCLEOTIDE SEQUENCE [LARGE SCALE GENOMIC DNA]</scope>
</reference>
<evidence type="ECO:0000313" key="4">
    <source>
        <dbReference type="EMBL" id="GAA0168396.1"/>
    </source>
</evidence>
<dbReference type="PANTHER" id="PTHR31636">
    <property type="entry name" value="OSJNBA0084A10.13 PROTEIN-RELATED"/>
    <property type="match status" value="1"/>
</dbReference>
<protein>
    <recommendedName>
        <fullName evidence="6">DELLA protein RGL1-like</fullName>
    </recommendedName>
</protein>
<name>A0AAV3QZH9_LITER</name>
<dbReference type="AlphaFoldDB" id="A0AAV3QZH9"/>
<dbReference type="Pfam" id="PF03514">
    <property type="entry name" value="GRAS"/>
    <property type="match status" value="1"/>
</dbReference>
<feature type="region of interest" description="Leucine repeat II (LRII)" evidence="3">
    <location>
        <begin position="340"/>
        <end position="372"/>
    </location>
</feature>
<keyword evidence="1" id="KW-0805">Transcription regulation</keyword>
<dbReference type="InterPro" id="IPR005202">
    <property type="entry name" value="TF_GRAS"/>
</dbReference>
<keyword evidence="2" id="KW-0804">Transcription</keyword>
<evidence type="ECO:0000256" key="1">
    <source>
        <dbReference type="ARBA" id="ARBA00023015"/>
    </source>
</evidence>
<sequence length="553" mass="63278">MAQRNQVCDAGIASEYTTPCKEENSMSEKETISFMFQNEPPQEPNSKDVSTSLDDEESCIDSLQFESSDETRKTDVIRLHTSDLECKEEQFHAFPPALFKLCTDYGSGIRKYNGRRITMASNEGQLIKMTKLSTNAIIRLAGEKFIQLEESSDGDLLMAGCLFPYQFSCLSKEEARDAGLVFYLLASAEKVGQKQFDHARKLLDCCDKLSSSEGDPVQRLVFYFSKALNERIDQETMKIRSMNFWKKQFLDVEKELMSIDSTYLAVCKAIPTGLIIDLAAIQAIVDHVPAAKKIHIIDFSIKGGQQHSMLMQALTVQREPPLEHLKITAVTTKSKQKIEETCNRLRSFAQSLKLPFSFNVVIVDDILNLKEAHLPVDYDETVIVYSAFFLRTMLAEPHRLEHLFRVIRNVKPYLMIVAEVETNHNSPVFVTRFVEALFFYGAQFDCLEDCMKNDEPNRFNLESFYYSKGIHNIVAAEGEQRTFSKVKVEVWRAFFDRFGMVETPLDITFLKQAKLVLKDFRCASSFTFDMDGKCLIIGWKETPLYSLSAWKFN</sequence>
<evidence type="ECO:0008006" key="6">
    <source>
        <dbReference type="Google" id="ProtNLM"/>
    </source>
</evidence>
<comment type="caution">
    <text evidence="4">The sequence shown here is derived from an EMBL/GenBank/DDBJ whole genome shotgun (WGS) entry which is preliminary data.</text>
</comment>
<dbReference type="EMBL" id="BAABME010006455">
    <property type="protein sequence ID" value="GAA0168396.1"/>
    <property type="molecule type" value="Genomic_DNA"/>
</dbReference>
<comment type="similarity">
    <text evidence="3">Belongs to the GRAS family.</text>
</comment>
<comment type="caution">
    <text evidence="3">Lacks conserved residue(s) required for the propagation of feature annotation.</text>
</comment>
<feature type="region of interest" description="SAW" evidence="3">
    <location>
        <begin position="475"/>
        <end position="551"/>
    </location>
</feature>
<evidence type="ECO:0000256" key="3">
    <source>
        <dbReference type="PROSITE-ProRule" id="PRU01191"/>
    </source>
</evidence>
<dbReference type="Proteomes" id="UP001454036">
    <property type="component" value="Unassembled WGS sequence"/>
</dbReference>
<gene>
    <name evidence="4" type="ORF">LIER_23122</name>
</gene>
<evidence type="ECO:0000313" key="5">
    <source>
        <dbReference type="Proteomes" id="UP001454036"/>
    </source>
</evidence>
<keyword evidence="5" id="KW-1185">Reference proteome</keyword>
<feature type="short sequence motif" description="VHIID" evidence="3">
    <location>
        <begin position="294"/>
        <end position="298"/>
    </location>
</feature>
<accession>A0AAV3QZH9</accession>